<dbReference type="InterPro" id="IPR003779">
    <property type="entry name" value="CMD-like"/>
</dbReference>
<dbReference type="RefSeq" id="WP_189332465.1">
    <property type="nucleotide sequence ID" value="NZ_AP023356.1"/>
</dbReference>
<feature type="domain" description="Carboxymuconolactone decarboxylase-like" evidence="1">
    <location>
        <begin position="63"/>
        <end position="110"/>
    </location>
</feature>
<dbReference type="SUPFAM" id="SSF69118">
    <property type="entry name" value="AhpD-like"/>
    <property type="match status" value="2"/>
</dbReference>
<dbReference type="NCBIfam" id="TIGR00778">
    <property type="entry name" value="ahpD_dom"/>
    <property type="match status" value="1"/>
</dbReference>
<gene>
    <name evidence="2" type="ORF">Aiant_18190</name>
</gene>
<dbReference type="Pfam" id="PF02627">
    <property type="entry name" value="CMD"/>
    <property type="match status" value="1"/>
</dbReference>
<sequence>MASIFALAVRRLVLRQVRHLGPVRPGRAPDRVAAVCRQMEAEFGMPAPPVALHAAAPEVLDAVWLVLRETLLAGDPADRAAKEAVAAAVSLANSCPYCVEVHGATLIGTRRDDDARRIAEGRLDEVRDPALRALAGWARDGAPIRLRADRAAIVTGVAVTFHYLNRVVNVFLPETPLADVPVGGRDAARRVAASVFGRLARAVVPPGRAVTGLPPRPLPDDLGWAAPVATIADALARAAAAIDEAGAAVLPAAVRDLVLARLADPAETGPGLAVDPWIAVRVAPLSPADRPAARLALLVAFASYRVTDRDIASLRAAGHGDDALVRVAAWAAMAAARRAACLLSGRVRPVTDIEAIQSE</sequence>
<reference evidence="2 3" key="1">
    <citation type="submission" date="2020-08" db="EMBL/GenBank/DDBJ databases">
        <title>Whole genome shotgun sequence of Actinoplanes ianthinogenes NBRC 13996.</title>
        <authorList>
            <person name="Komaki H."/>
            <person name="Tamura T."/>
        </authorList>
    </citation>
    <scope>NUCLEOTIDE SEQUENCE [LARGE SCALE GENOMIC DNA]</scope>
    <source>
        <strain evidence="2 3">NBRC 13996</strain>
    </source>
</reference>
<dbReference type="PANTHER" id="PTHR35446">
    <property type="entry name" value="SI:CH211-175M2.5"/>
    <property type="match status" value="1"/>
</dbReference>
<dbReference type="EMBL" id="AP023356">
    <property type="protein sequence ID" value="BCJ41162.1"/>
    <property type="molecule type" value="Genomic_DNA"/>
</dbReference>
<dbReference type="InterPro" id="IPR004675">
    <property type="entry name" value="AhpD_core"/>
</dbReference>
<evidence type="ECO:0000313" key="2">
    <source>
        <dbReference type="EMBL" id="BCJ41162.1"/>
    </source>
</evidence>
<evidence type="ECO:0000313" key="3">
    <source>
        <dbReference type="Proteomes" id="UP000676967"/>
    </source>
</evidence>
<dbReference type="PANTHER" id="PTHR35446:SF2">
    <property type="entry name" value="CARBOXYMUCONOLACTONE DECARBOXYLASE-LIKE DOMAIN-CONTAINING PROTEIN"/>
    <property type="match status" value="1"/>
</dbReference>
<proteinExistence type="predicted"/>
<dbReference type="InterPro" id="IPR029032">
    <property type="entry name" value="AhpD-like"/>
</dbReference>
<accession>A0ABM7LPJ7</accession>
<evidence type="ECO:0000259" key="1">
    <source>
        <dbReference type="Pfam" id="PF02627"/>
    </source>
</evidence>
<organism evidence="2 3">
    <name type="scientific">Actinoplanes ianthinogenes</name>
    <dbReference type="NCBI Taxonomy" id="122358"/>
    <lineage>
        <taxon>Bacteria</taxon>
        <taxon>Bacillati</taxon>
        <taxon>Actinomycetota</taxon>
        <taxon>Actinomycetes</taxon>
        <taxon>Micromonosporales</taxon>
        <taxon>Micromonosporaceae</taxon>
        <taxon>Actinoplanes</taxon>
    </lineage>
</organism>
<keyword evidence="3" id="KW-1185">Reference proteome</keyword>
<protein>
    <submittedName>
        <fullName evidence="2">Alkyl hydroperoxide reductase AhpD</fullName>
    </submittedName>
</protein>
<dbReference type="Gene3D" id="1.20.1290.10">
    <property type="entry name" value="AhpD-like"/>
    <property type="match status" value="1"/>
</dbReference>
<name>A0ABM7LPJ7_9ACTN</name>
<dbReference type="Proteomes" id="UP000676967">
    <property type="component" value="Chromosome"/>
</dbReference>